<dbReference type="Proteomes" id="UP001061302">
    <property type="component" value="Chromosome"/>
</dbReference>
<dbReference type="RefSeq" id="WP_263125208.1">
    <property type="nucleotide sequence ID" value="NZ_CP106753.1"/>
</dbReference>
<gene>
    <name evidence="3" type="ORF">N8I74_01790</name>
</gene>
<feature type="region of interest" description="Disordered" evidence="1">
    <location>
        <begin position="33"/>
        <end position="68"/>
    </location>
</feature>
<dbReference type="Pfam" id="PF13511">
    <property type="entry name" value="DUF4124"/>
    <property type="match status" value="1"/>
</dbReference>
<keyword evidence="4" id="KW-1185">Reference proteome</keyword>
<accession>A0ABY6DPZ5</accession>
<protein>
    <submittedName>
        <fullName evidence="3">DUF4124 domain-containing protein</fullName>
    </submittedName>
</protein>
<evidence type="ECO:0000313" key="3">
    <source>
        <dbReference type="EMBL" id="UXY15773.1"/>
    </source>
</evidence>
<name>A0ABY6DPZ5_9NEIS</name>
<reference evidence="3" key="1">
    <citation type="submission" date="2022-10" db="EMBL/GenBank/DDBJ databases">
        <title>Chitiniphilus purpureus sp. nov., a novel chitin-degrading bacterium isolated from crawfish pond sediment.</title>
        <authorList>
            <person name="Li K."/>
        </authorList>
    </citation>
    <scope>NUCLEOTIDE SEQUENCE</scope>
    <source>
        <strain evidence="3">CD1</strain>
    </source>
</reference>
<sequence length="196" mass="22639">MRRLTILAGALALMVSVVAEGRLYRWTDENGQVHYGDKPPLSQPRKGVSELGSSGAVRKSPETLTEEERLLQEEEARQANEQRRRDRALLQSFSRPAEVDLLRDRQVEAIQAVIQTNKIRRKNAQTKLERLIKTGEYYTRQKKLLPADLQTDIALARKEIDDIDRDTLKREDEIAEVKKRAHLDKQRLIELQGDPY</sequence>
<dbReference type="EMBL" id="CP106753">
    <property type="protein sequence ID" value="UXY15773.1"/>
    <property type="molecule type" value="Genomic_DNA"/>
</dbReference>
<proteinExistence type="predicted"/>
<dbReference type="InterPro" id="IPR025392">
    <property type="entry name" value="DUF4124"/>
</dbReference>
<evidence type="ECO:0000256" key="1">
    <source>
        <dbReference type="SAM" id="MobiDB-lite"/>
    </source>
</evidence>
<evidence type="ECO:0000259" key="2">
    <source>
        <dbReference type="Pfam" id="PF13511"/>
    </source>
</evidence>
<evidence type="ECO:0000313" key="4">
    <source>
        <dbReference type="Proteomes" id="UP001061302"/>
    </source>
</evidence>
<feature type="domain" description="DUF4124" evidence="2">
    <location>
        <begin position="10"/>
        <end position="56"/>
    </location>
</feature>
<organism evidence="3 4">
    <name type="scientific">Chitiniphilus purpureus</name>
    <dbReference type="NCBI Taxonomy" id="2981137"/>
    <lineage>
        <taxon>Bacteria</taxon>
        <taxon>Pseudomonadati</taxon>
        <taxon>Pseudomonadota</taxon>
        <taxon>Betaproteobacteria</taxon>
        <taxon>Neisseriales</taxon>
        <taxon>Chitinibacteraceae</taxon>
        <taxon>Chitiniphilus</taxon>
    </lineage>
</organism>